<evidence type="ECO:0000256" key="2">
    <source>
        <dbReference type="ARBA" id="ARBA00022679"/>
    </source>
</evidence>
<dbReference type="SUPFAM" id="SSF51161">
    <property type="entry name" value="Trimeric LpxA-like enzymes"/>
    <property type="match status" value="1"/>
</dbReference>
<dbReference type="PANTHER" id="PTHR23416">
    <property type="entry name" value="SIALIC ACID SYNTHASE-RELATED"/>
    <property type="match status" value="1"/>
</dbReference>
<dbReference type="OrthoDB" id="9815592at2"/>
<comment type="caution">
    <text evidence="3">The sequence shown here is derived from an EMBL/GenBank/DDBJ whole genome shotgun (WGS) entry which is preliminary data.</text>
</comment>
<keyword evidence="4" id="KW-1185">Reference proteome</keyword>
<dbReference type="GO" id="GO:0008374">
    <property type="term" value="F:O-acyltransferase activity"/>
    <property type="evidence" value="ECO:0007669"/>
    <property type="project" value="TreeGrafter"/>
</dbReference>
<organism evidence="3 4">
    <name type="scientific">Paraburkholderia dinghuensis</name>
    <dbReference type="NCBI Taxonomy" id="2305225"/>
    <lineage>
        <taxon>Bacteria</taxon>
        <taxon>Pseudomonadati</taxon>
        <taxon>Pseudomonadota</taxon>
        <taxon>Betaproteobacteria</taxon>
        <taxon>Burkholderiales</taxon>
        <taxon>Burkholderiaceae</taxon>
        <taxon>Paraburkholderia</taxon>
    </lineage>
</organism>
<dbReference type="GO" id="GO:0005829">
    <property type="term" value="C:cytosol"/>
    <property type="evidence" value="ECO:0007669"/>
    <property type="project" value="TreeGrafter"/>
</dbReference>
<dbReference type="EMBL" id="RQIS01000001">
    <property type="protein sequence ID" value="RQH10064.1"/>
    <property type="molecule type" value="Genomic_DNA"/>
</dbReference>
<evidence type="ECO:0000256" key="1">
    <source>
        <dbReference type="ARBA" id="ARBA00007274"/>
    </source>
</evidence>
<dbReference type="InterPro" id="IPR011004">
    <property type="entry name" value="Trimer_LpxA-like_sf"/>
</dbReference>
<dbReference type="Gene3D" id="2.160.10.10">
    <property type="entry name" value="Hexapeptide repeat proteins"/>
    <property type="match status" value="1"/>
</dbReference>
<dbReference type="AlphaFoldDB" id="A0A3N6N1L8"/>
<sequence>MNIYRLKTASGSIIDNPTIEGLTIDFRARGAEVVVHEGALFTNSRIIVSGGGSITIEPTHARGLRNTTIDMSGLGKNRKLWIKEGVSIESARFAMVNESDLYVEIGRGCMLSSNITFRATDGHVIYDLSSREILNKSRPIIVGDNCWIGADAVVMKGSVIANNSVVGSRALVVGDFREENVILAGVPAKIVKRNCGWSRTYIDNYEQDA</sequence>
<dbReference type="InterPro" id="IPR001451">
    <property type="entry name" value="Hexapep"/>
</dbReference>
<keyword evidence="3" id="KW-0012">Acyltransferase</keyword>
<keyword evidence="2 3" id="KW-0808">Transferase</keyword>
<accession>A0A3N6N1L8</accession>
<name>A0A3N6N1L8_9BURK</name>
<evidence type="ECO:0000313" key="4">
    <source>
        <dbReference type="Proteomes" id="UP000272778"/>
    </source>
</evidence>
<dbReference type="Pfam" id="PF00132">
    <property type="entry name" value="Hexapep"/>
    <property type="match status" value="1"/>
</dbReference>
<dbReference type="RefSeq" id="WP_124149461.1">
    <property type="nucleotide sequence ID" value="NZ_RQIS01000001.1"/>
</dbReference>
<proteinExistence type="inferred from homology"/>
<dbReference type="Proteomes" id="UP000272778">
    <property type="component" value="Unassembled WGS sequence"/>
</dbReference>
<dbReference type="InterPro" id="IPR051159">
    <property type="entry name" value="Hexapeptide_acetyltransf"/>
</dbReference>
<dbReference type="CDD" id="cd04647">
    <property type="entry name" value="LbH_MAT_like"/>
    <property type="match status" value="1"/>
</dbReference>
<dbReference type="PANTHER" id="PTHR23416:SF23">
    <property type="entry name" value="ACETYLTRANSFERASE C18B11.09C-RELATED"/>
    <property type="match status" value="1"/>
</dbReference>
<reference evidence="3 4" key="1">
    <citation type="submission" date="2018-11" db="EMBL/GenBank/DDBJ databases">
        <title>Paraburkholderia sp. DHOA04, isolated from soil.</title>
        <authorList>
            <person name="Gao Z.-H."/>
            <person name="Qiu L.-H."/>
            <person name="Fu J.-C."/>
        </authorList>
    </citation>
    <scope>NUCLEOTIDE SEQUENCE [LARGE SCALE GENOMIC DNA]</scope>
    <source>
        <strain evidence="3 4">DHOA04</strain>
    </source>
</reference>
<protein>
    <submittedName>
        <fullName evidence="3">Acyltransferase</fullName>
    </submittedName>
</protein>
<evidence type="ECO:0000313" key="3">
    <source>
        <dbReference type="EMBL" id="RQH10064.1"/>
    </source>
</evidence>
<comment type="similarity">
    <text evidence="1">Belongs to the transferase hexapeptide repeat family.</text>
</comment>
<gene>
    <name evidence="3" type="ORF">D1Y85_02730</name>
</gene>